<dbReference type="Gene3D" id="2.20.25.10">
    <property type="match status" value="1"/>
</dbReference>
<evidence type="ECO:0000313" key="3">
    <source>
        <dbReference type="Proteomes" id="UP001596044"/>
    </source>
</evidence>
<reference evidence="3" key="1">
    <citation type="journal article" date="2019" name="Int. J. Syst. Evol. Microbiol.">
        <title>The Global Catalogue of Microorganisms (GCM) 10K type strain sequencing project: providing services to taxonomists for standard genome sequencing and annotation.</title>
        <authorList>
            <consortium name="The Broad Institute Genomics Platform"/>
            <consortium name="The Broad Institute Genome Sequencing Center for Infectious Disease"/>
            <person name="Wu L."/>
            <person name="Ma J."/>
        </authorList>
    </citation>
    <scope>NUCLEOTIDE SEQUENCE [LARGE SCALE GENOMIC DNA]</scope>
    <source>
        <strain evidence="3">KACC 11904</strain>
    </source>
</reference>
<dbReference type="Pfam" id="PF02566">
    <property type="entry name" value="OsmC"/>
    <property type="match status" value="1"/>
</dbReference>
<dbReference type="RefSeq" id="WP_270878074.1">
    <property type="nucleotide sequence ID" value="NZ_JAQFVF010000015.1"/>
</dbReference>
<dbReference type="InterPro" id="IPR019953">
    <property type="entry name" value="OHR"/>
</dbReference>
<dbReference type="Gene3D" id="3.30.300.20">
    <property type="match status" value="1"/>
</dbReference>
<dbReference type="EMBL" id="JBHSMJ010000031">
    <property type="protein sequence ID" value="MFC5451292.1"/>
    <property type="molecule type" value="Genomic_DNA"/>
</dbReference>
<sequence length="143" mass="15201">MIVMQKKLYTATVNVEGGREGKAVSSDGILDITLKVPKELGGPGGNGTNPEQLFAAGFAACFEGALGVALRNKKMKAEGIQIASQVSLGKDEHDDYVLAVVLDITIKGIETSVAKQLIEEAHEICPYYRAVRGNIQVETNLVG</sequence>
<dbReference type="InterPro" id="IPR036102">
    <property type="entry name" value="OsmC/Ohrsf"/>
</dbReference>
<gene>
    <name evidence="2" type="ORF">ACFPOG_23945</name>
</gene>
<dbReference type="NCBIfam" id="TIGR03561">
    <property type="entry name" value="organ_hyd_perox"/>
    <property type="match status" value="1"/>
</dbReference>
<evidence type="ECO:0000256" key="1">
    <source>
        <dbReference type="ARBA" id="ARBA00007378"/>
    </source>
</evidence>
<dbReference type="PANTHER" id="PTHR33797">
    <property type="entry name" value="ORGANIC HYDROPEROXIDE RESISTANCE PROTEIN-LIKE"/>
    <property type="match status" value="1"/>
</dbReference>
<dbReference type="InterPro" id="IPR015946">
    <property type="entry name" value="KH_dom-like_a/b"/>
</dbReference>
<comment type="caution">
    <text evidence="2">The sequence shown here is derived from an EMBL/GenBank/DDBJ whole genome shotgun (WGS) entry which is preliminary data.</text>
</comment>
<evidence type="ECO:0000313" key="2">
    <source>
        <dbReference type="EMBL" id="MFC5451292.1"/>
    </source>
</evidence>
<protein>
    <submittedName>
        <fullName evidence="2">Ohr family peroxiredoxin</fullName>
    </submittedName>
</protein>
<dbReference type="SUPFAM" id="SSF82784">
    <property type="entry name" value="OsmC-like"/>
    <property type="match status" value="1"/>
</dbReference>
<organism evidence="2 3">
    <name type="scientific">Paenibacillus aestuarii</name>
    <dbReference type="NCBI Taxonomy" id="516965"/>
    <lineage>
        <taxon>Bacteria</taxon>
        <taxon>Bacillati</taxon>
        <taxon>Bacillota</taxon>
        <taxon>Bacilli</taxon>
        <taxon>Bacillales</taxon>
        <taxon>Paenibacillaceae</taxon>
        <taxon>Paenibacillus</taxon>
    </lineage>
</organism>
<dbReference type="PANTHER" id="PTHR33797:SF2">
    <property type="entry name" value="ORGANIC HYDROPEROXIDE RESISTANCE PROTEIN-LIKE"/>
    <property type="match status" value="1"/>
</dbReference>
<dbReference type="InterPro" id="IPR003718">
    <property type="entry name" value="OsmC/Ohr_fam"/>
</dbReference>
<comment type="similarity">
    <text evidence="1">Belongs to the OsmC/Ohr family.</text>
</comment>
<proteinExistence type="inferred from homology"/>
<name>A0ABW0KEV7_9BACL</name>
<accession>A0ABW0KEV7</accession>
<dbReference type="Proteomes" id="UP001596044">
    <property type="component" value="Unassembled WGS sequence"/>
</dbReference>
<keyword evidence="3" id="KW-1185">Reference proteome</keyword>